<accession>A0A6V7KD48</accession>
<proteinExistence type="predicted"/>
<gene>
    <name evidence="1" type="ORF">BBRV_LOCUS76832</name>
</gene>
<dbReference type="EMBL" id="CADCXW020000129">
    <property type="protein sequence ID" value="CAD1562272.1"/>
    <property type="molecule type" value="Genomic_DNA"/>
</dbReference>
<dbReference type="AlphaFoldDB" id="A0A6V7KD48"/>
<evidence type="ECO:0000313" key="1">
    <source>
        <dbReference type="EMBL" id="CAD1562272.1"/>
    </source>
</evidence>
<reference evidence="1" key="1">
    <citation type="submission" date="2020-07" db="EMBL/GenBank/DDBJ databases">
        <authorList>
            <person name="Ferguson B K."/>
        </authorList>
    </citation>
    <scope>NUCLEOTIDE SEQUENCE</scope>
    <source>
        <strain evidence="1">L06</strain>
    </source>
</reference>
<name>A0A6V7KD48_9HYME</name>
<organism evidence="1">
    <name type="scientific">Bracon brevicornis</name>
    <dbReference type="NCBI Taxonomy" id="1563983"/>
    <lineage>
        <taxon>Eukaryota</taxon>
        <taxon>Metazoa</taxon>
        <taxon>Ecdysozoa</taxon>
        <taxon>Arthropoda</taxon>
        <taxon>Hexapoda</taxon>
        <taxon>Insecta</taxon>
        <taxon>Pterygota</taxon>
        <taxon>Neoptera</taxon>
        <taxon>Endopterygota</taxon>
        <taxon>Hymenoptera</taxon>
        <taxon>Apocrita</taxon>
        <taxon>Ichneumonoidea</taxon>
        <taxon>Braconidae</taxon>
        <taxon>Braconinae</taxon>
        <taxon>Bracon</taxon>
    </lineage>
</organism>
<protein>
    <submittedName>
        <fullName evidence="1">Uncharacterized protein</fullName>
    </submittedName>
</protein>
<sequence length="214" mass="24345">MEVQYFPPIELDSRENYMIGLVEFFTWNSIPNIDETNNEFNIVNKGLIQVPTGSYELDDIPKILIDESNKKGVTLDIKVNKNTLRTEVKCSHDLDFGWLNSIGQVFGFKQQVLKRNRRHLSDNPAVISKVNALRVECNIATGSYINDKKVHTIHQFVPTVPPGYKIIEVPSNIIYSPVGVHTISDIQLQIVDQLGNFIDFRGEPITVRLHIKSV</sequence>